<evidence type="ECO:0000313" key="2">
    <source>
        <dbReference type="EMBL" id="KAK4469928.1"/>
    </source>
</evidence>
<evidence type="ECO:0000313" key="3">
    <source>
        <dbReference type="Proteomes" id="UP001292079"/>
    </source>
</evidence>
<feature type="compositionally biased region" description="Low complexity" evidence="1">
    <location>
        <begin position="41"/>
        <end position="59"/>
    </location>
</feature>
<feature type="compositionally biased region" description="Basic and acidic residues" evidence="1">
    <location>
        <begin position="140"/>
        <end position="163"/>
    </location>
</feature>
<proteinExistence type="predicted"/>
<feature type="region of interest" description="Disordered" evidence="1">
    <location>
        <begin position="35"/>
        <end position="59"/>
    </location>
</feature>
<evidence type="ECO:0000256" key="1">
    <source>
        <dbReference type="SAM" id="MobiDB-lite"/>
    </source>
</evidence>
<feature type="compositionally biased region" description="Basic and acidic residues" evidence="1">
    <location>
        <begin position="183"/>
        <end position="204"/>
    </location>
</feature>
<feature type="compositionally biased region" description="Polar residues" evidence="1">
    <location>
        <begin position="206"/>
        <end position="230"/>
    </location>
</feature>
<gene>
    <name evidence="2" type="ORF">MN116_007430</name>
</gene>
<dbReference type="AlphaFoldDB" id="A0AAE2D3A8"/>
<keyword evidence="3" id="KW-1185">Reference proteome</keyword>
<accession>A0AAE2D3A8</accession>
<sequence length="230" mass="26102">MGWRFSATCSASTVLYSTESIVYNSYLVENDQIEKQHEQEQQQQLSSSATSTSSPSSKDTIQLEEITVNHNELNEYEVNQNQTVIVKKNDQCQINIITSTELSKIVENEYEDDIKLKETLNKEDNLKKLITSEIIDKSEEQSEIIERHSFKKEKPVVEQKTEEDSNGDSSSDKQVDSNLSNEVKVKEDTANEQNGIHEEMHKVTELVQSINENTTADISQTTTPTIPAQL</sequence>
<reference evidence="2" key="1">
    <citation type="submission" date="2022-04" db="EMBL/GenBank/DDBJ databases">
        <authorList>
            <person name="Xu L."/>
            <person name="Lv Z."/>
        </authorList>
    </citation>
    <scope>NUCLEOTIDE SEQUENCE</scope>
    <source>
        <strain evidence="2">LV_2022a</strain>
    </source>
</reference>
<name>A0AAE2D3A8_SCHME</name>
<dbReference type="EMBL" id="JALJAT010000005">
    <property type="protein sequence ID" value="KAK4469928.1"/>
    <property type="molecule type" value="Genomic_DNA"/>
</dbReference>
<feature type="region of interest" description="Disordered" evidence="1">
    <location>
        <begin position="140"/>
        <end position="230"/>
    </location>
</feature>
<organism evidence="2 3">
    <name type="scientific">Schistosoma mekongi</name>
    <name type="common">Parasitic worm</name>
    <dbReference type="NCBI Taxonomy" id="38744"/>
    <lineage>
        <taxon>Eukaryota</taxon>
        <taxon>Metazoa</taxon>
        <taxon>Spiralia</taxon>
        <taxon>Lophotrochozoa</taxon>
        <taxon>Platyhelminthes</taxon>
        <taxon>Trematoda</taxon>
        <taxon>Digenea</taxon>
        <taxon>Strigeidida</taxon>
        <taxon>Schistosomatoidea</taxon>
        <taxon>Schistosomatidae</taxon>
        <taxon>Schistosoma</taxon>
    </lineage>
</organism>
<protein>
    <submittedName>
        <fullName evidence="2">Uncharacterized protein</fullName>
    </submittedName>
</protein>
<reference evidence="2" key="2">
    <citation type="journal article" date="2023" name="Infect Dis Poverty">
        <title>Chromosome-scale genome of the human blood fluke Schistosoma mekongi and its implications for public health.</title>
        <authorList>
            <person name="Zhou M."/>
            <person name="Xu L."/>
            <person name="Xu D."/>
            <person name="Chen W."/>
            <person name="Khan J."/>
            <person name="Hu Y."/>
            <person name="Huang H."/>
            <person name="Wei H."/>
            <person name="Zhang Y."/>
            <person name="Chusongsang P."/>
            <person name="Tanasarnprasert K."/>
            <person name="Hu X."/>
            <person name="Limpanont Y."/>
            <person name="Lv Z."/>
        </authorList>
    </citation>
    <scope>NUCLEOTIDE SEQUENCE</scope>
    <source>
        <strain evidence="2">LV_2022a</strain>
    </source>
</reference>
<dbReference type="Proteomes" id="UP001292079">
    <property type="component" value="Unassembled WGS sequence"/>
</dbReference>
<comment type="caution">
    <text evidence="2">The sequence shown here is derived from an EMBL/GenBank/DDBJ whole genome shotgun (WGS) entry which is preliminary data.</text>
</comment>